<evidence type="ECO:0000313" key="2">
    <source>
        <dbReference type="Proteomes" id="UP000024635"/>
    </source>
</evidence>
<gene>
    <name evidence="1" type="primary">Acey_s0408.g922</name>
    <name evidence="1" type="ORF">Y032_0408g922</name>
</gene>
<reference evidence="2" key="1">
    <citation type="journal article" date="2015" name="Nat. Genet.">
        <title>The genome and transcriptome of the zoonotic hookworm Ancylostoma ceylanicum identify infection-specific gene families.</title>
        <authorList>
            <person name="Schwarz E.M."/>
            <person name="Hu Y."/>
            <person name="Antoshechkin I."/>
            <person name="Miller M.M."/>
            <person name="Sternberg P.W."/>
            <person name="Aroian R.V."/>
        </authorList>
    </citation>
    <scope>NUCLEOTIDE SEQUENCE</scope>
    <source>
        <strain evidence="2">HY135</strain>
    </source>
</reference>
<keyword evidence="2" id="KW-1185">Reference proteome</keyword>
<sequence>MKFSLPHWTTDFIFYREDNLFFSTWKFNEESNSQYQCCVHAGCLLQNGRILRNFREWCGNDGVLLVAARPSGHYPGDDCVLLQQLITCATSQLLRWRVTSLPQCSRLTASSVVLTDHLQTIRVDDNIRDPHTRNVSNPERFAFDGVVRQNRFEFLVVHGGVPA</sequence>
<organism evidence="1 2">
    <name type="scientific">Ancylostoma ceylanicum</name>
    <dbReference type="NCBI Taxonomy" id="53326"/>
    <lineage>
        <taxon>Eukaryota</taxon>
        <taxon>Metazoa</taxon>
        <taxon>Ecdysozoa</taxon>
        <taxon>Nematoda</taxon>
        <taxon>Chromadorea</taxon>
        <taxon>Rhabditida</taxon>
        <taxon>Rhabditina</taxon>
        <taxon>Rhabditomorpha</taxon>
        <taxon>Strongyloidea</taxon>
        <taxon>Ancylostomatidae</taxon>
        <taxon>Ancylostomatinae</taxon>
        <taxon>Ancylostoma</taxon>
    </lineage>
</organism>
<dbReference type="Proteomes" id="UP000024635">
    <property type="component" value="Unassembled WGS sequence"/>
</dbReference>
<evidence type="ECO:0000313" key="1">
    <source>
        <dbReference type="EMBL" id="EYC46085.1"/>
    </source>
</evidence>
<dbReference type="EMBL" id="JARK01000008">
    <property type="protein sequence ID" value="EYC46085.1"/>
    <property type="molecule type" value="Genomic_DNA"/>
</dbReference>
<dbReference type="AlphaFoldDB" id="A0A016X2H0"/>
<comment type="caution">
    <text evidence="1">The sequence shown here is derived from an EMBL/GenBank/DDBJ whole genome shotgun (WGS) entry which is preliminary data.</text>
</comment>
<proteinExistence type="predicted"/>
<accession>A0A016X2H0</accession>
<protein>
    <submittedName>
        <fullName evidence="1">Uncharacterized protein</fullName>
    </submittedName>
</protein>
<name>A0A016X2H0_9BILA</name>